<reference evidence="1" key="1">
    <citation type="submission" date="2020-06" db="EMBL/GenBank/DDBJ databases">
        <title>Draft genome of Bugula neritina, a colonial animal packing powerful symbionts and potential medicines.</title>
        <authorList>
            <person name="Rayko M."/>
        </authorList>
    </citation>
    <scope>NUCLEOTIDE SEQUENCE [LARGE SCALE GENOMIC DNA]</scope>
    <source>
        <strain evidence="1">Kwan_BN1</strain>
    </source>
</reference>
<name>A0A7J7IUB8_BUGNE</name>
<organism evidence="1 2">
    <name type="scientific">Bugula neritina</name>
    <name type="common">Brown bryozoan</name>
    <name type="synonym">Sertularia neritina</name>
    <dbReference type="NCBI Taxonomy" id="10212"/>
    <lineage>
        <taxon>Eukaryota</taxon>
        <taxon>Metazoa</taxon>
        <taxon>Spiralia</taxon>
        <taxon>Lophotrochozoa</taxon>
        <taxon>Bryozoa</taxon>
        <taxon>Gymnolaemata</taxon>
        <taxon>Cheilostomatida</taxon>
        <taxon>Flustrina</taxon>
        <taxon>Buguloidea</taxon>
        <taxon>Bugulidae</taxon>
        <taxon>Bugula</taxon>
    </lineage>
</organism>
<dbReference type="Proteomes" id="UP000593567">
    <property type="component" value="Unassembled WGS sequence"/>
</dbReference>
<comment type="caution">
    <text evidence="1">The sequence shown here is derived from an EMBL/GenBank/DDBJ whole genome shotgun (WGS) entry which is preliminary data.</text>
</comment>
<evidence type="ECO:0000313" key="1">
    <source>
        <dbReference type="EMBL" id="KAF6017543.1"/>
    </source>
</evidence>
<dbReference type="OrthoDB" id="1920326at2759"/>
<sequence length="293" mass="33010">MCHGIVDLHYKQNPTKVAASSANKQKVVPTVNVSKTITSNALRTKSMYSNCVMEAPDGQVLCVCDAKKAQWYCEKGLAENVTKDGAEDMVIRLKFEPRGRPSGERDYYRSKKKNICVVCGADKSFIRKNIVPREYRKYLLLCMFSIRHFPEILKSHSSHDVVLLCASCHKKTGIFDQEYKEHFAQLCNAPYKSGGVTIDSDLKKVKSAARTLSGYADKLPEEKLVECQRILTQFFGTEAITDDVLQSACNLDDSCFIHIFVFIALLVKVMQAVSAYYSSSTTYDFAHLTNEQH</sequence>
<dbReference type="AlphaFoldDB" id="A0A7J7IUB8"/>
<dbReference type="EMBL" id="VXIV02003382">
    <property type="protein sequence ID" value="KAF6017543.1"/>
    <property type="molecule type" value="Genomic_DNA"/>
</dbReference>
<proteinExistence type="predicted"/>
<evidence type="ECO:0000313" key="2">
    <source>
        <dbReference type="Proteomes" id="UP000593567"/>
    </source>
</evidence>
<keyword evidence="2" id="KW-1185">Reference proteome</keyword>
<gene>
    <name evidence="1" type="ORF">EB796_024148</name>
</gene>
<protein>
    <submittedName>
        <fullName evidence="1">Uncharacterized protein</fullName>
    </submittedName>
</protein>
<accession>A0A7J7IUB8</accession>